<evidence type="ECO:0000256" key="3">
    <source>
        <dbReference type="ARBA" id="ARBA00022692"/>
    </source>
</evidence>
<comment type="similarity">
    <text evidence="2">Belongs to the acetate uptake transporter (AceTr) (TC 2.A.96) family.</text>
</comment>
<feature type="transmembrane region" description="Helical" evidence="6">
    <location>
        <begin position="196"/>
        <end position="218"/>
    </location>
</feature>
<dbReference type="NCBIfam" id="NF038013">
    <property type="entry name" value="AceTr_1"/>
    <property type="match status" value="1"/>
</dbReference>
<accession>A0A1D1ZZC8</accession>
<gene>
    <name evidence="7" type="ORF">g.1320</name>
</gene>
<evidence type="ECO:0000256" key="5">
    <source>
        <dbReference type="ARBA" id="ARBA00023136"/>
    </source>
</evidence>
<dbReference type="AlphaFoldDB" id="A0A1D1ZZC8"/>
<proteinExistence type="inferred from homology"/>
<dbReference type="PANTHER" id="PTHR30178:SF3">
    <property type="entry name" value="SUCCINATE-ACETATE_PROTON SYMPORTER SATP"/>
    <property type="match status" value="1"/>
</dbReference>
<comment type="subcellular location">
    <subcellularLocation>
        <location evidence="1">Membrane</location>
        <topology evidence="1">Multi-pass membrane protein</topology>
    </subcellularLocation>
</comment>
<dbReference type="InterPro" id="IPR000791">
    <property type="entry name" value="Gpr1/Fun34/SatP-like"/>
</dbReference>
<evidence type="ECO:0000256" key="6">
    <source>
        <dbReference type="SAM" id="Phobius"/>
    </source>
</evidence>
<dbReference type="GO" id="GO:0015360">
    <property type="term" value="F:acetate:proton symporter activity"/>
    <property type="evidence" value="ECO:0007669"/>
    <property type="project" value="TreeGrafter"/>
</dbReference>
<feature type="transmembrane region" description="Helical" evidence="6">
    <location>
        <begin position="47"/>
        <end position="68"/>
    </location>
</feature>
<evidence type="ECO:0000256" key="2">
    <source>
        <dbReference type="ARBA" id="ARBA00005587"/>
    </source>
</evidence>
<evidence type="ECO:0000256" key="1">
    <source>
        <dbReference type="ARBA" id="ARBA00004141"/>
    </source>
</evidence>
<feature type="transmembrane region" description="Helical" evidence="6">
    <location>
        <begin position="152"/>
        <end position="184"/>
    </location>
</feature>
<name>A0A1D1ZZC8_AUXPR</name>
<dbReference type="Pfam" id="PF01184">
    <property type="entry name" value="Gpr1_Fun34_YaaH"/>
    <property type="match status" value="1"/>
</dbReference>
<dbReference type="GO" id="GO:0071422">
    <property type="term" value="P:succinate transmembrane transport"/>
    <property type="evidence" value="ECO:0007669"/>
    <property type="project" value="TreeGrafter"/>
</dbReference>
<dbReference type="GO" id="GO:0005886">
    <property type="term" value="C:plasma membrane"/>
    <property type="evidence" value="ECO:0007669"/>
    <property type="project" value="TreeGrafter"/>
</dbReference>
<dbReference type="PANTHER" id="PTHR30178">
    <property type="entry name" value="INNER MEMBRANE PROTEIN YAAH"/>
    <property type="match status" value="1"/>
</dbReference>
<keyword evidence="4 6" id="KW-1133">Transmembrane helix</keyword>
<reference evidence="7" key="1">
    <citation type="submission" date="2015-08" db="EMBL/GenBank/DDBJ databases">
        <authorList>
            <person name="Babu N.S."/>
            <person name="Beckwith C.J."/>
            <person name="Beseler K.G."/>
            <person name="Brison A."/>
            <person name="Carone J.V."/>
            <person name="Caskin T.P."/>
            <person name="Diamond M."/>
            <person name="Durham M.E."/>
            <person name="Foxe J.M."/>
            <person name="Go M."/>
            <person name="Henderson B.A."/>
            <person name="Jones I.B."/>
            <person name="McGettigan J.A."/>
            <person name="Micheletti S.J."/>
            <person name="Nasrallah M.E."/>
            <person name="Ortiz D."/>
            <person name="Piller C.R."/>
            <person name="Privatt S.R."/>
            <person name="Schneider S.L."/>
            <person name="Sharp S."/>
            <person name="Smith T.C."/>
            <person name="Stanton J.D."/>
            <person name="Ullery H.E."/>
            <person name="Wilson R.J."/>
            <person name="Serrano M.G."/>
            <person name="Buck G."/>
            <person name="Lee V."/>
            <person name="Wang Y."/>
            <person name="Carvalho R."/>
            <person name="Voegtly L."/>
            <person name="Shi R."/>
            <person name="Duckworth R."/>
            <person name="Johnson A."/>
            <person name="Loviza R."/>
            <person name="Walstead R."/>
            <person name="Shah Z."/>
            <person name="Kiflezghi M."/>
            <person name="Wade K."/>
            <person name="Ball S.L."/>
            <person name="Bradley K.W."/>
            <person name="Asai D.J."/>
            <person name="Bowman C.A."/>
            <person name="Russell D.A."/>
            <person name="Pope W.H."/>
            <person name="Jacobs-Sera D."/>
            <person name="Hendrix R.W."/>
            <person name="Hatfull G.F."/>
        </authorList>
    </citation>
    <scope>NUCLEOTIDE SEQUENCE</scope>
</reference>
<dbReference type="InterPro" id="IPR047623">
    <property type="entry name" value="SatP"/>
</dbReference>
<dbReference type="EMBL" id="GDKF01006537">
    <property type="protein sequence ID" value="JAT72085.1"/>
    <property type="molecule type" value="Transcribed_RNA"/>
</dbReference>
<keyword evidence="3 6" id="KW-0812">Transmembrane</keyword>
<protein>
    <submittedName>
        <fullName evidence="7">Uncharacterized protein</fullName>
    </submittedName>
</protein>
<keyword evidence="5 6" id="KW-0472">Membrane</keyword>
<feature type="transmembrane region" description="Helical" evidence="6">
    <location>
        <begin position="114"/>
        <end position="140"/>
    </location>
</feature>
<evidence type="ECO:0000313" key="7">
    <source>
        <dbReference type="EMBL" id="JAT72085.1"/>
    </source>
</evidence>
<organism evidence="7">
    <name type="scientific">Auxenochlorella protothecoides</name>
    <name type="common">Green microalga</name>
    <name type="synonym">Chlorella protothecoides</name>
    <dbReference type="NCBI Taxonomy" id="3075"/>
    <lineage>
        <taxon>Eukaryota</taxon>
        <taxon>Viridiplantae</taxon>
        <taxon>Chlorophyta</taxon>
        <taxon>core chlorophytes</taxon>
        <taxon>Trebouxiophyceae</taxon>
        <taxon>Chlorellales</taxon>
        <taxon>Chlorellaceae</taxon>
        <taxon>Auxenochlorella</taxon>
    </lineage>
</organism>
<feature type="transmembrane region" description="Helical" evidence="6">
    <location>
        <begin position="80"/>
        <end position="102"/>
    </location>
</feature>
<sequence>MATVHQSKNRSDLDSNELLLERLDKMTTIMAASAQGHYRRTYQAFDIASPGPLAFFSFAIATGMQGLVYTGTLEVQGSQLVLIVGLFIGGFLMFICGFMEFLRRNTFGATMFTLFGAFWFTLTIYNLLLFAGVATFMLTAMPKTVACLAGTLGFITAVMAIVVANLTLAVATAQGLLALFLILLAAAQMNPANHTLLKVGGAFGIITAIAAFYVAMALSCEEVLGQEILPMLYSKKFKMHAGNLYPRISLSDPLALSAGVPYEGRYEIHKGDNVAAMQQPSLVDLNRIQADQRV</sequence>
<evidence type="ECO:0000256" key="4">
    <source>
        <dbReference type="ARBA" id="ARBA00022989"/>
    </source>
</evidence>